<dbReference type="STRING" id="1441469.A0A1Q5Q7B2"/>
<dbReference type="Proteomes" id="UP000214365">
    <property type="component" value="Unassembled WGS sequence"/>
</dbReference>
<dbReference type="EMBL" id="LFMY01000018">
    <property type="protein sequence ID" value="OKL55732.1"/>
    <property type="molecule type" value="Genomic_DNA"/>
</dbReference>
<feature type="compositionally biased region" description="Polar residues" evidence="3">
    <location>
        <begin position="98"/>
        <end position="118"/>
    </location>
</feature>
<dbReference type="PANTHER" id="PTHR15081:SF1">
    <property type="entry name" value="NUCLEAR AUTOANTIGENIC SPERM PROTEIN"/>
    <property type="match status" value="1"/>
</dbReference>
<gene>
    <name evidence="5" type="ORF">UA08_09110</name>
</gene>
<protein>
    <recommendedName>
        <fullName evidence="4">Tetratricopeptide SHNi-TPR domain-containing protein</fullName>
    </recommendedName>
</protein>
<evidence type="ECO:0000259" key="4">
    <source>
        <dbReference type="Pfam" id="PF10516"/>
    </source>
</evidence>
<keyword evidence="1" id="KW-0677">Repeat</keyword>
<dbReference type="RefSeq" id="XP_020115853.1">
    <property type="nucleotide sequence ID" value="XM_020264007.1"/>
</dbReference>
<feature type="compositionally biased region" description="Basic and acidic residues" evidence="3">
    <location>
        <begin position="278"/>
        <end position="295"/>
    </location>
</feature>
<keyword evidence="6" id="KW-1185">Reference proteome</keyword>
<dbReference type="InterPro" id="IPR051730">
    <property type="entry name" value="NASP-like"/>
</dbReference>
<dbReference type="SUPFAM" id="SSF48452">
    <property type="entry name" value="TPR-like"/>
    <property type="match status" value="1"/>
</dbReference>
<feature type="region of interest" description="Disordered" evidence="3">
    <location>
        <begin position="266"/>
        <end position="296"/>
    </location>
</feature>
<feature type="domain" description="Tetratricopeptide SHNi-TPR" evidence="4">
    <location>
        <begin position="209"/>
        <end position="246"/>
    </location>
</feature>
<comment type="caution">
    <text evidence="5">The sequence shown here is derived from an EMBL/GenBank/DDBJ whole genome shotgun (WGS) entry which is preliminary data.</text>
</comment>
<feature type="region of interest" description="Disordered" evidence="3">
    <location>
        <begin position="83"/>
        <end position="164"/>
    </location>
</feature>
<dbReference type="GO" id="GO:0034080">
    <property type="term" value="P:CENP-A containing chromatin assembly"/>
    <property type="evidence" value="ECO:0007669"/>
    <property type="project" value="TreeGrafter"/>
</dbReference>
<dbReference type="GO" id="GO:0005654">
    <property type="term" value="C:nucleoplasm"/>
    <property type="evidence" value="ECO:0007669"/>
    <property type="project" value="TreeGrafter"/>
</dbReference>
<evidence type="ECO:0000256" key="3">
    <source>
        <dbReference type="SAM" id="MobiDB-lite"/>
    </source>
</evidence>
<dbReference type="OrthoDB" id="5587616at2759"/>
<keyword evidence="2" id="KW-0802">TPR repeat</keyword>
<accession>A0A1Q5Q7B2</accession>
<sequence>MTTPEPTTAELQARLEDLTTRAGAKDAVKDYNAAAELYSQATEIQAELNGEMSVENADLLYAYGKSLYNVAVSKSDVLGSKIAGESAQPEAPSKKSNEPTTSGLIKAAISSSAEQGSLDSKKPADQKNQLFQFTGDENFADSDSEEERDAGQQEEEDDDDDDFANAFEVLDLARILLLKKLEDAEENLNGKGKGTDSPPEVKQIQERLADIYDLQAEITLEGESFENAVSDLRAALELKEALFPFEDPTVSECHYKLSLALEFASVSQSQEEDGAPQDNEKPAVVDTAMREESAKHMQRAIESCKLRLSQEEKKLETGEISGEDKINASKRRIANVKEIVADMEQRLLDLRRPPTSINAPNQEAGAIDALNGVLGQLIGKSAAEKAATLDQVSKGANDLSSLVRKKPQSGSSSGAKRQREAVDESEGSKRAKTEDPA</sequence>
<dbReference type="AlphaFoldDB" id="A0A1Q5Q7B2"/>
<name>A0A1Q5Q7B2_TALAT</name>
<feature type="compositionally biased region" description="Acidic residues" evidence="3">
    <location>
        <begin position="138"/>
        <end position="163"/>
    </location>
</feature>
<proteinExistence type="predicted"/>
<feature type="compositionally biased region" description="Basic and acidic residues" evidence="3">
    <location>
        <begin position="417"/>
        <end position="437"/>
    </location>
</feature>
<dbReference type="GO" id="GO:0006335">
    <property type="term" value="P:DNA replication-dependent chromatin assembly"/>
    <property type="evidence" value="ECO:0007669"/>
    <property type="project" value="TreeGrafter"/>
</dbReference>
<dbReference type="GeneID" id="31008866"/>
<evidence type="ECO:0000256" key="1">
    <source>
        <dbReference type="ARBA" id="ARBA00022737"/>
    </source>
</evidence>
<dbReference type="Gene3D" id="1.25.40.10">
    <property type="entry name" value="Tetratricopeptide repeat domain"/>
    <property type="match status" value="1"/>
</dbReference>
<reference evidence="5 6" key="1">
    <citation type="submission" date="2015-06" db="EMBL/GenBank/DDBJ databases">
        <title>Talaromyces atroroseus IBT 11181 draft genome.</title>
        <authorList>
            <person name="Rasmussen K.B."/>
            <person name="Rasmussen S."/>
            <person name="Petersen B."/>
            <person name="Sicheritz-Ponten T."/>
            <person name="Mortensen U.H."/>
            <person name="Thrane U."/>
        </authorList>
    </citation>
    <scope>NUCLEOTIDE SEQUENCE [LARGE SCALE GENOMIC DNA]</scope>
    <source>
        <strain evidence="5 6">IBT 11181</strain>
    </source>
</reference>
<dbReference type="Pfam" id="PF10516">
    <property type="entry name" value="SHNi-TPR"/>
    <property type="match status" value="1"/>
</dbReference>
<dbReference type="GO" id="GO:0042393">
    <property type="term" value="F:histone binding"/>
    <property type="evidence" value="ECO:0007669"/>
    <property type="project" value="TreeGrafter"/>
</dbReference>
<dbReference type="InterPro" id="IPR019544">
    <property type="entry name" value="Tetratricopeptide_SHNi-TPR_dom"/>
</dbReference>
<dbReference type="InterPro" id="IPR011990">
    <property type="entry name" value="TPR-like_helical_dom_sf"/>
</dbReference>
<evidence type="ECO:0000313" key="5">
    <source>
        <dbReference type="EMBL" id="OKL55732.1"/>
    </source>
</evidence>
<feature type="region of interest" description="Disordered" evidence="3">
    <location>
        <begin position="392"/>
        <end position="437"/>
    </location>
</feature>
<dbReference type="PANTHER" id="PTHR15081">
    <property type="entry name" value="NUCLEAR AUTOANTIGENIC SPERM PROTEIN NASP -RELATED"/>
    <property type="match status" value="1"/>
</dbReference>
<organism evidence="5 6">
    <name type="scientific">Talaromyces atroroseus</name>
    <dbReference type="NCBI Taxonomy" id="1441469"/>
    <lineage>
        <taxon>Eukaryota</taxon>
        <taxon>Fungi</taxon>
        <taxon>Dikarya</taxon>
        <taxon>Ascomycota</taxon>
        <taxon>Pezizomycotina</taxon>
        <taxon>Eurotiomycetes</taxon>
        <taxon>Eurotiomycetidae</taxon>
        <taxon>Eurotiales</taxon>
        <taxon>Trichocomaceae</taxon>
        <taxon>Talaromyces</taxon>
        <taxon>Talaromyces sect. Trachyspermi</taxon>
    </lineage>
</organism>
<evidence type="ECO:0000313" key="6">
    <source>
        <dbReference type="Proteomes" id="UP000214365"/>
    </source>
</evidence>
<evidence type="ECO:0000256" key="2">
    <source>
        <dbReference type="ARBA" id="ARBA00022803"/>
    </source>
</evidence>